<dbReference type="Gene3D" id="3.40.190.10">
    <property type="entry name" value="Periplasmic binding protein-like II"/>
    <property type="match status" value="2"/>
</dbReference>
<feature type="signal peptide" evidence="2">
    <location>
        <begin position="1"/>
        <end position="19"/>
    </location>
</feature>
<dbReference type="Proteomes" id="UP000219412">
    <property type="component" value="Unassembled WGS sequence"/>
</dbReference>
<evidence type="ECO:0008006" key="5">
    <source>
        <dbReference type="Google" id="ProtNLM"/>
    </source>
</evidence>
<dbReference type="PANTHER" id="PTHR42941:SF1">
    <property type="entry name" value="SLL1037 PROTEIN"/>
    <property type="match status" value="1"/>
</dbReference>
<dbReference type="PROSITE" id="PS51257">
    <property type="entry name" value="PROKAR_LIPOPROTEIN"/>
    <property type="match status" value="1"/>
</dbReference>
<organism evidence="3 4">
    <name type="scientific">Salinicoccus kekensis</name>
    <dbReference type="NCBI Taxonomy" id="714307"/>
    <lineage>
        <taxon>Bacteria</taxon>
        <taxon>Bacillati</taxon>
        <taxon>Bacillota</taxon>
        <taxon>Bacilli</taxon>
        <taxon>Bacillales</taxon>
        <taxon>Staphylococcaceae</taxon>
        <taxon>Salinicoccus</taxon>
    </lineage>
</organism>
<dbReference type="EMBL" id="OBQF01000003">
    <property type="protein sequence ID" value="SOC41848.1"/>
    <property type="molecule type" value="Genomic_DNA"/>
</dbReference>
<dbReference type="CDD" id="cd13520">
    <property type="entry name" value="PBP2_TAXI_TRAP"/>
    <property type="match status" value="1"/>
</dbReference>
<evidence type="ECO:0000313" key="3">
    <source>
        <dbReference type="EMBL" id="SOC41848.1"/>
    </source>
</evidence>
<protein>
    <recommendedName>
        <fullName evidence="5">TRAP transporter TAXI family solute receptor</fullName>
    </recommendedName>
</protein>
<keyword evidence="2" id="KW-0732">Signal</keyword>
<name>A0A285UKD6_9STAP</name>
<feature type="chain" id="PRO_5038644128" description="TRAP transporter TAXI family solute receptor" evidence="2">
    <location>
        <begin position="20"/>
        <end position="351"/>
    </location>
</feature>
<keyword evidence="4" id="KW-1185">Reference proteome</keyword>
<dbReference type="AlphaFoldDB" id="A0A285UKD6"/>
<gene>
    <name evidence="3" type="ORF">SAMN05878391_1435</name>
</gene>
<dbReference type="OrthoDB" id="9776669at2"/>
<dbReference type="SUPFAM" id="SSF53850">
    <property type="entry name" value="Periplasmic binding protein-like II"/>
    <property type="match status" value="1"/>
</dbReference>
<dbReference type="InterPro" id="IPR011852">
    <property type="entry name" value="TRAP_TAXI"/>
</dbReference>
<proteinExistence type="predicted"/>
<sequence length="351" mass="37691">MKKHLLLIFTLAFVLVLGACNGNNEEEAGDASSEAEAETGEDTGIESESSAAESAEMPADIGFASATVGGFWNTLSGAMSEDLQTVFPESSTTIVEGGSISNMMGMDEGTYVIGFANAPNVTEAYEGAGDFPHPVEDVSLLATLYPNSLHIVVREDSDIHSVEDLAGKTVSPGISGYSAEITFQEVLDGYGMSYDDLGGIEYTGTSEAGDLLRDNHIDAIVSLLAAPVSTVQELDTTLGVRLIPVDEEVVESLMESNPGYLDYSISQDVYPNIEEDVPTIAAYTVLMASEEHVDEDAAYEITKMIFENKEKYATLSSVLDDLDEEFSVENATSEFHPGAKRYYEEQGLELN</sequence>
<dbReference type="Pfam" id="PF16868">
    <property type="entry name" value="NMT1_3"/>
    <property type="match status" value="1"/>
</dbReference>
<dbReference type="NCBIfam" id="TIGR02122">
    <property type="entry name" value="TRAP_TAXI"/>
    <property type="match status" value="1"/>
</dbReference>
<feature type="compositionally biased region" description="Acidic residues" evidence="1">
    <location>
        <begin position="25"/>
        <end position="45"/>
    </location>
</feature>
<evidence type="ECO:0000313" key="4">
    <source>
        <dbReference type="Proteomes" id="UP000219412"/>
    </source>
</evidence>
<accession>A0A285UKD6</accession>
<reference evidence="4" key="1">
    <citation type="submission" date="2017-08" db="EMBL/GenBank/DDBJ databases">
        <authorList>
            <person name="Varghese N."/>
            <person name="Submissions S."/>
        </authorList>
    </citation>
    <scope>NUCLEOTIDE SEQUENCE [LARGE SCALE GENOMIC DNA]</scope>
    <source>
        <strain evidence="4">DSM 23173</strain>
    </source>
</reference>
<dbReference type="PANTHER" id="PTHR42941">
    <property type="entry name" value="SLL1037 PROTEIN"/>
    <property type="match status" value="1"/>
</dbReference>
<evidence type="ECO:0000256" key="2">
    <source>
        <dbReference type="SAM" id="SignalP"/>
    </source>
</evidence>
<dbReference type="RefSeq" id="WP_097040581.1">
    <property type="nucleotide sequence ID" value="NZ_OBQF01000003.1"/>
</dbReference>
<evidence type="ECO:0000256" key="1">
    <source>
        <dbReference type="SAM" id="MobiDB-lite"/>
    </source>
</evidence>
<feature type="compositionally biased region" description="Low complexity" evidence="1">
    <location>
        <begin position="46"/>
        <end position="56"/>
    </location>
</feature>
<feature type="region of interest" description="Disordered" evidence="1">
    <location>
        <begin position="25"/>
        <end position="56"/>
    </location>
</feature>